<dbReference type="EMBL" id="JAMKFB020000003">
    <property type="protein sequence ID" value="KAL0197398.1"/>
    <property type="molecule type" value="Genomic_DNA"/>
</dbReference>
<gene>
    <name evidence="1" type="ORF">M9458_005938</name>
</gene>
<dbReference type="Gene3D" id="1.20.58.60">
    <property type="match status" value="1"/>
</dbReference>
<sequence length="80" mass="9430">MKQLRVRVMKLREEHDRIYHITRSEQVPTVNWGKIIDEKLANVNNKGYGQDLLTIENEVEEHNIFHSEVEALAPYITGDR</sequence>
<dbReference type="Proteomes" id="UP001529510">
    <property type="component" value="Unassembled WGS sequence"/>
</dbReference>
<keyword evidence="2" id="KW-1185">Reference proteome</keyword>
<proteinExistence type="predicted"/>
<evidence type="ECO:0000313" key="1">
    <source>
        <dbReference type="EMBL" id="KAL0197398.1"/>
    </source>
</evidence>
<name>A0ABD0RGC2_CIRMR</name>
<evidence type="ECO:0000313" key="2">
    <source>
        <dbReference type="Proteomes" id="UP001529510"/>
    </source>
</evidence>
<feature type="non-terminal residue" evidence="1">
    <location>
        <position position="80"/>
    </location>
</feature>
<reference evidence="1 2" key="1">
    <citation type="submission" date="2024-05" db="EMBL/GenBank/DDBJ databases">
        <title>Genome sequencing and assembly of Indian major carp, Cirrhinus mrigala (Hamilton, 1822).</title>
        <authorList>
            <person name="Mohindra V."/>
            <person name="Chowdhury L.M."/>
            <person name="Lal K."/>
            <person name="Jena J.K."/>
        </authorList>
    </citation>
    <scope>NUCLEOTIDE SEQUENCE [LARGE SCALE GENOMIC DNA]</scope>
    <source>
        <strain evidence="1">CM1030</strain>
        <tissue evidence="1">Blood</tissue>
    </source>
</reference>
<comment type="caution">
    <text evidence="1">The sequence shown here is derived from an EMBL/GenBank/DDBJ whole genome shotgun (WGS) entry which is preliminary data.</text>
</comment>
<dbReference type="AlphaFoldDB" id="A0ABD0RGC2"/>
<organism evidence="1 2">
    <name type="scientific">Cirrhinus mrigala</name>
    <name type="common">Mrigala</name>
    <dbReference type="NCBI Taxonomy" id="683832"/>
    <lineage>
        <taxon>Eukaryota</taxon>
        <taxon>Metazoa</taxon>
        <taxon>Chordata</taxon>
        <taxon>Craniata</taxon>
        <taxon>Vertebrata</taxon>
        <taxon>Euteleostomi</taxon>
        <taxon>Actinopterygii</taxon>
        <taxon>Neopterygii</taxon>
        <taxon>Teleostei</taxon>
        <taxon>Ostariophysi</taxon>
        <taxon>Cypriniformes</taxon>
        <taxon>Cyprinidae</taxon>
        <taxon>Labeoninae</taxon>
        <taxon>Labeonini</taxon>
        <taxon>Cirrhinus</taxon>
    </lineage>
</organism>
<protein>
    <submittedName>
        <fullName evidence="1">Uncharacterized protein</fullName>
    </submittedName>
</protein>
<accession>A0ABD0RGC2</accession>